<feature type="domain" description="Peptidoglycan binding-like" evidence="1">
    <location>
        <begin position="226"/>
        <end position="285"/>
    </location>
</feature>
<dbReference type="RefSeq" id="WP_073016776.1">
    <property type="nucleotide sequence ID" value="NZ_FQXU01000003.1"/>
</dbReference>
<evidence type="ECO:0000259" key="1">
    <source>
        <dbReference type="Pfam" id="PF01471"/>
    </source>
</evidence>
<reference evidence="2 3" key="1">
    <citation type="submission" date="2016-11" db="EMBL/GenBank/DDBJ databases">
        <authorList>
            <person name="Jaros S."/>
            <person name="Januszkiewicz K."/>
            <person name="Wedrychowicz H."/>
        </authorList>
    </citation>
    <scope>NUCLEOTIDE SEQUENCE [LARGE SCALE GENOMIC DNA]</scope>
    <source>
        <strain evidence="2 3">DSM 6191</strain>
    </source>
</reference>
<dbReference type="GO" id="GO:0009253">
    <property type="term" value="P:peptidoglycan catabolic process"/>
    <property type="evidence" value="ECO:0007669"/>
    <property type="project" value="InterPro"/>
</dbReference>
<dbReference type="SUPFAM" id="SSF55846">
    <property type="entry name" value="N-acetylmuramoyl-L-alanine amidase-like"/>
    <property type="match status" value="1"/>
</dbReference>
<dbReference type="InterPro" id="IPR036505">
    <property type="entry name" value="Amidase/PGRP_sf"/>
</dbReference>
<dbReference type="GO" id="GO:0008745">
    <property type="term" value="F:N-acetylmuramoyl-L-alanine amidase activity"/>
    <property type="evidence" value="ECO:0007669"/>
    <property type="project" value="InterPro"/>
</dbReference>
<evidence type="ECO:0000313" key="3">
    <source>
        <dbReference type="Proteomes" id="UP000184241"/>
    </source>
</evidence>
<name>A0A1M5V1M8_9CLOT</name>
<dbReference type="Gene3D" id="1.10.101.10">
    <property type="entry name" value="PGBD-like superfamily/PGBD"/>
    <property type="match status" value="1"/>
</dbReference>
<keyword evidence="2" id="KW-0378">Hydrolase</keyword>
<accession>A0A1M5V1M8</accession>
<organism evidence="2 3">
    <name type="scientific">Clostridium intestinale DSM 6191</name>
    <dbReference type="NCBI Taxonomy" id="1121320"/>
    <lineage>
        <taxon>Bacteria</taxon>
        <taxon>Bacillati</taxon>
        <taxon>Bacillota</taxon>
        <taxon>Clostridia</taxon>
        <taxon>Eubacteriales</taxon>
        <taxon>Clostridiaceae</taxon>
        <taxon>Clostridium</taxon>
    </lineage>
</organism>
<proteinExistence type="predicted"/>
<dbReference type="Gene3D" id="3.40.80.10">
    <property type="entry name" value="Peptidoglycan recognition protein-like"/>
    <property type="match status" value="1"/>
</dbReference>
<protein>
    <submittedName>
        <fullName evidence="2">Peptidoglycan-binding (PGRP) domain of peptidoglycan hydrolases-containing protein</fullName>
    </submittedName>
</protein>
<dbReference type="EMBL" id="FQXU01000003">
    <property type="protein sequence ID" value="SHH69054.1"/>
    <property type="molecule type" value="Genomic_DNA"/>
</dbReference>
<dbReference type="InterPro" id="IPR036365">
    <property type="entry name" value="PGBD-like_sf"/>
</dbReference>
<dbReference type="InterPro" id="IPR036366">
    <property type="entry name" value="PGBDSf"/>
</dbReference>
<sequence>MGFEVLTLDQLLGRLNNYNHVELHVHHTYKPCKANFNGNNGLEQQQNMKNYHVNVNGWSDIGQHVTLLPNGLFVTGRDFGTTPASILGKNTGAFACEMLGNFNIGAETLEGAQKDSILRLAKYFDDRGKYVRFHRESFSTDCPGTGLNKDVFMSEVRAVNGKSPVITVPVSAVHYTWMDYITGDIVKDLQRALNNLYSGGLATDGYLGDLTISVFDRVLVAQGQRNDLVRVIQKRLIQLGYKLSNYGEDGAYGVGGETYRAVVQFQRDRGLEDDSLVGKNTLKALFRK</sequence>
<evidence type="ECO:0000313" key="2">
    <source>
        <dbReference type="EMBL" id="SHH69054.1"/>
    </source>
</evidence>
<gene>
    <name evidence="2" type="ORF">SAMN02745941_00726</name>
</gene>
<dbReference type="Pfam" id="PF01471">
    <property type="entry name" value="PG_binding_1"/>
    <property type="match status" value="1"/>
</dbReference>
<dbReference type="InterPro" id="IPR002477">
    <property type="entry name" value="Peptidoglycan-bd-like"/>
</dbReference>
<dbReference type="AlphaFoldDB" id="A0A1M5V1M8"/>
<dbReference type="SUPFAM" id="SSF47090">
    <property type="entry name" value="PGBD-like"/>
    <property type="match status" value="1"/>
</dbReference>
<dbReference type="Proteomes" id="UP000184241">
    <property type="component" value="Unassembled WGS sequence"/>
</dbReference>